<name>G7YSC1_CLOSI</name>
<keyword evidence="3" id="KW-1185">Reference proteome</keyword>
<gene>
    <name evidence="2" type="ORF">CLF_109182</name>
</gene>
<dbReference type="Proteomes" id="UP000008909">
    <property type="component" value="Unassembled WGS sequence"/>
</dbReference>
<evidence type="ECO:0000313" key="3">
    <source>
        <dbReference type="Proteomes" id="UP000008909"/>
    </source>
</evidence>
<reference evidence="2" key="1">
    <citation type="journal article" date="2011" name="Genome Biol.">
        <title>The draft genome of the carcinogenic human liver fluke Clonorchis sinensis.</title>
        <authorList>
            <person name="Wang X."/>
            <person name="Chen W."/>
            <person name="Huang Y."/>
            <person name="Sun J."/>
            <person name="Men J."/>
            <person name="Liu H."/>
            <person name="Luo F."/>
            <person name="Guo L."/>
            <person name="Lv X."/>
            <person name="Deng C."/>
            <person name="Zhou C."/>
            <person name="Fan Y."/>
            <person name="Li X."/>
            <person name="Huang L."/>
            <person name="Hu Y."/>
            <person name="Liang C."/>
            <person name="Hu X."/>
            <person name="Xu J."/>
            <person name="Yu X."/>
        </authorList>
    </citation>
    <scope>NUCLEOTIDE SEQUENCE [LARGE SCALE GENOMIC DNA]</scope>
    <source>
        <strain evidence="2">Henan</strain>
    </source>
</reference>
<feature type="region of interest" description="Disordered" evidence="1">
    <location>
        <begin position="172"/>
        <end position="198"/>
    </location>
</feature>
<organism evidence="2 3">
    <name type="scientific">Clonorchis sinensis</name>
    <name type="common">Chinese liver fluke</name>
    <dbReference type="NCBI Taxonomy" id="79923"/>
    <lineage>
        <taxon>Eukaryota</taxon>
        <taxon>Metazoa</taxon>
        <taxon>Spiralia</taxon>
        <taxon>Lophotrochozoa</taxon>
        <taxon>Platyhelminthes</taxon>
        <taxon>Trematoda</taxon>
        <taxon>Digenea</taxon>
        <taxon>Opisthorchiida</taxon>
        <taxon>Opisthorchiata</taxon>
        <taxon>Opisthorchiidae</taxon>
        <taxon>Clonorchis</taxon>
    </lineage>
</organism>
<protein>
    <submittedName>
        <fullName evidence="2">Uncharacterized protein</fullName>
    </submittedName>
</protein>
<evidence type="ECO:0000313" key="2">
    <source>
        <dbReference type="EMBL" id="GAA55851.1"/>
    </source>
</evidence>
<accession>G7YSC1</accession>
<proteinExistence type="predicted"/>
<dbReference type="EMBL" id="DF144097">
    <property type="protein sequence ID" value="GAA55851.1"/>
    <property type="molecule type" value="Genomic_DNA"/>
</dbReference>
<evidence type="ECO:0000256" key="1">
    <source>
        <dbReference type="SAM" id="MobiDB-lite"/>
    </source>
</evidence>
<dbReference type="AlphaFoldDB" id="G7YSC1"/>
<reference key="2">
    <citation type="submission" date="2011-10" db="EMBL/GenBank/DDBJ databases">
        <title>The genome and transcriptome sequence of Clonorchis sinensis provide insights into the carcinogenic liver fluke.</title>
        <authorList>
            <person name="Wang X."/>
            <person name="Huang Y."/>
            <person name="Chen W."/>
            <person name="Liu H."/>
            <person name="Guo L."/>
            <person name="Chen Y."/>
            <person name="Luo F."/>
            <person name="Zhou W."/>
            <person name="Sun J."/>
            <person name="Mao Q."/>
            <person name="Liang P."/>
            <person name="Zhou C."/>
            <person name="Tian Y."/>
            <person name="Men J."/>
            <person name="Lv X."/>
            <person name="Huang L."/>
            <person name="Zhou J."/>
            <person name="Hu Y."/>
            <person name="Li R."/>
            <person name="Zhang F."/>
            <person name="Lei H."/>
            <person name="Li X."/>
            <person name="Hu X."/>
            <person name="Liang C."/>
            <person name="Xu J."/>
            <person name="Wu Z."/>
            <person name="Yu X."/>
        </authorList>
    </citation>
    <scope>NUCLEOTIDE SEQUENCE</scope>
    <source>
        <strain>Henan</strain>
    </source>
</reference>
<sequence length="232" mass="26515">MTTEIQPGEQSREQNRFRTTVSKFVREPLSFLELIGLTEPNFSTTDWCFRNYATQSSYSWCPPVDHEKMERSVCSQWPTFHGKHEHRDGLMRSAQFCKTTIDARGYGIPTNEPTKTLRNVDSDDHQHHHHLPEFLPPMMQVDKFRYGLPYPDQLACKRFIPSRGDIVSAQLSSRTDDVSSTGDETFASQLPSSANRSTAIWPTTRPSNCFRVVCRSTDSPVKISHSDNATDK</sequence>